<proteinExistence type="inferred from homology"/>
<sequence>MLARMLHAGLLALIAISVLVTSFISGVFGMAGGMILMGVLVAMMPVSAAMVLHGTAQLTSNGWRAVLWRGHIHFDIVGRFLLGLLLAGVVFYFIGFIPDRALVLIALGLTPFLALAIPRRHVPQVTDRGGAQLCGVLNTSMQFVAGVSGPLLDVFFIRTEMDRRAVVATKAACQACAHLAKLVYFGQALSGEHPVPAGVMTLTVVAAMAGTSLSKFILERLSDQQFRRWTQTLVMVIGAVYLGQGTYLLITQ</sequence>
<keyword evidence="2 5" id="KW-0812">Transmembrane</keyword>
<feature type="transmembrane region" description="Helical" evidence="5">
    <location>
        <begin position="101"/>
        <end position="118"/>
    </location>
</feature>
<evidence type="ECO:0000256" key="1">
    <source>
        <dbReference type="ARBA" id="ARBA00004141"/>
    </source>
</evidence>
<evidence type="ECO:0000256" key="5">
    <source>
        <dbReference type="RuleBase" id="RU363041"/>
    </source>
</evidence>
<dbReference type="RefSeq" id="WP_347286661.1">
    <property type="nucleotide sequence ID" value="NZ_JAUZQE010000009.1"/>
</dbReference>
<dbReference type="Pfam" id="PF01925">
    <property type="entry name" value="TauE"/>
    <property type="match status" value="1"/>
</dbReference>
<accession>A0ABU1D4S9</accession>
<name>A0ABU1D4S9_9BURK</name>
<comment type="caution">
    <text evidence="6">The sequence shown here is derived from an EMBL/GenBank/DDBJ whole genome shotgun (WGS) entry which is preliminary data.</text>
</comment>
<protein>
    <recommendedName>
        <fullName evidence="5">Probable membrane transporter protein</fullName>
    </recommendedName>
</protein>
<keyword evidence="4 5" id="KW-0472">Membrane</keyword>
<dbReference type="Proteomes" id="UP001232156">
    <property type="component" value="Unassembled WGS sequence"/>
</dbReference>
<keyword evidence="3 5" id="KW-1133">Transmembrane helix</keyword>
<feature type="transmembrane region" description="Helical" evidence="5">
    <location>
        <begin position="230"/>
        <end position="250"/>
    </location>
</feature>
<comment type="similarity">
    <text evidence="5">Belongs to the 4-toluene sulfonate uptake permease (TSUP) (TC 2.A.102) family.</text>
</comment>
<organism evidence="6 7">
    <name type="scientific">Yanghanlia caeni</name>
    <dbReference type="NCBI Taxonomy" id="3064283"/>
    <lineage>
        <taxon>Bacteria</taxon>
        <taxon>Pseudomonadati</taxon>
        <taxon>Pseudomonadota</taxon>
        <taxon>Betaproteobacteria</taxon>
        <taxon>Burkholderiales</taxon>
        <taxon>Alcaligenaceae</taxon>
        <taxon>Yanghanlia</taxon>
    </lineage>
</organism>
<evidence type="ECO:0000256" key="4">
    <source>
        <dbReference type="ARBA" id="ARBA00023136"/>
    </source>
</evidence>
<feature type="transmembrane region" description="Helical" evidence="5">
    <location>
        <begin position="35"/>
        <end position="56"/>
    </location>
</feature>
<gene>
    <name evidence="6" type="ORF">Q8947_05570</name>
</gene>
<keyword evidence="5" id="KW-1003">Cell membrane</keyword>
<evidence type="ECO:0000256" key="2">
    <source>
        <dbReference type="ARBA" id="ARBA00022692"/>
    </source>
</evidence>
<evidence type="ECO:0000313" key="7">
    <source>
        <dbReference type="Proteomes" id="UP001232156"/>
    </source>
</evidence>
<feature type="transmembrane region" description="Helical" evidence="5">
    <location>
        <begin position="197"/>
        <end position="218"/>
    </location>
</feature>
<evidence type="ECO:0000256" key="3">
    <source>
        <dbReference type="ARBA" id="ARBA00022989"/>
    </source>
</evidence>
<feature type="transmembrane region" description="Helical" evidence="5">
    <location>
        <begin position="6"/>
        <end position="28"/>
    </location>
</feature>
<dbReference type="InterPro" id="IPR002781">
    <property type="entry name" value="TM_pro_TauE-like"/>
</dbReference>
<comment type="subcellular location">
    <subcellularLocation>
        <location evidence="5">Cell membrane</location>
        <topology evidence="5">Multi-pass membrane protein</topology>
    </subcellularLocation>
    <subcellularLocation>
        <location evidence="1">Membrane</location>
        <topology evidence="1">Multi-pass membrane protein</topology>
    </subcellularLocation>
</comment>
<reference evidence="6 7" key="1">
    <citation type="submission" date="2023-08" db="EMBL/GenBank/DDBJ databases">
        <title>Alcaligenaceae gen. nov., a novel taxon isolated from the sludge of Yixing Pesticide Factory.</title>
        <authorList>
            <person name="Ruan L."/>
        </authorList>
    </citation>
    <scope>NUCLEOTIDE SEQUENCE [LARGE SCALE GENOMIC DNA]</scope>
    <source>
        <strain evidence="6 7">LG-2</strain>
    </source>
</reference>
<feature type="transmembrane region" description="Helical" evidence="5">
    <location>
        <begin position="76"/>
        <end position="94"/>
    </location>
</feature>
<dbReference type="EMBL" id="JAUZQE010000009">
    <property type="protein sequence ID" value="MDR4125448.1"/>
    <property type="molecule type" value="Genomic_DNA"/>
</dbReference>
<keyword evidence="7" id="KW-1185">Reference proteome</keyword>
<evidence type="ECO:0000313" key="6">
    <source>
        <dbReference type="EMBL" id="MDR4125448.1"/>
    </source>
</evidence>